<sequence length="327" mass="35544">MLVSPFLVICIIHVYGFEKDKAEQESDIKNSQTAGYVSEVLYNSGSSEIFNPCPGHATGLAGEAFTDLVNTIIVSSCILAAPCTYPPDVGGDCQDGMVFDFIIVGAGSAGSVVASRLSEIADWNILVLEAGSDPPMTTDVPYYYLNLQKSDIDWSFTTRREKGLFNGLMGRVNRWPRGKVLGGTSTMNAMLYARGSRRAFDNFAAEGNVGWSFSDVLPYFKKSEDMRDMFILNNPLSAMYHAREGPLTLSRLGEGEQNIIKLLREAGTELGYPPNCDVNGVSSTGFTHTTKELSVTENDSIQPKLFSTLSNAGKIYLSSNTLSSPKS</sequence>
<proteinExistence type="inferred from homology"/>
<evidence type="ECO:0000313" key="8">
    <source>
        <dbReference type="EMBL" id="JAG05554.1"/>
    </source>
</evidence>
<dbReference type="SUPFAM" id="SSF51905">
    <property type="entry name" value="FAD/NAD(P)-binding domain"/>
    <property type="match status" value="1"/>
</dbReference>
<keyword evidence="6" id="KW-0732">Signal</keyword>
<name>A0A0A9WCM3_LYGHE</name>
<reference evidence="8" key="1">
    <citation type="journal article" date="2014" name="PLoS ONE">
        <title>Transcriptome-Based Identification of ABC Transporters in the Western Tarnished Plant Bug Lygus hesperus.</title>
        <authorList>
            <person name="Hull J.J."/>
            <person name="Chaney K."/>
            <person name="Geib S.M."/>
            <person name="Fabrick J.A."/>
            <person name="Brent C.S."/>
            <person name="Walsh D."/>
            <person name="Lavine L.C."/>
        </authorList>
    </citation>
    <scope>NUCLEOTIDE SEQUENCE</scope>
</reference>
<feature type="chain" id="PRO_5015033642" evidence="6">
    <location>
        <begin position="17"/>
        <end position="327"/>
    </location>
</feature>
<comment type="similarity">
    <text evidence="2 5">Belongs to the GMC oxidoreductase family.</text>
</comment>
<dbReference type="AlphaFoldDB" id="A0A0A9WCM3"/>
<dbReference type="Gene3D" id="3.30.560.10">
    <property type="entry name" value="Glucose Oxidase, domain 3"/>
    <property type="match status" value="1"/>
</dbReference>
<keyword evidence="4 5" id="KW-0274">FAD</keyword>
<feature type="signal peptide" evidence="6">
    <location>
        <begin position="1"/>
        <end position="16"/>
    </location>
</feature>
<evidence type="ECO:0000256" key="2">
    <source>
        <dbReference type="ARBA" id="ARBA00010790"/>
    </source>
</evidence>
<dbReference type="EMBL" id="GBHO01038050">
    <property type="protein sequence ID" value="JAG05554.1"/>
    <property type="molecule type" value="Transcribed_RNA"/>
</dbReference>
<dbReference type="InterPro" id="IPR000172">
    <property type="entry name" value="GMC_OxRdtase_N"/>
</dbReference>
<dbReference type="PANTHER" id="PTHR11552">
    <property type="entry name" value="GLUCOSE-METHANOL-CHOLINE GMC OXIDOREDUCTASE"/>
    <property type="match status" value="1"/>
</dbReference>
<evidence type="ECO:0000256" key="3">
    <source>
        <dbReference type="ARBA" id="ARBA00022630"/>
    </source>
</evidence>
<evidence type="ECO:0000256" key="5">
    <source>
        <dbReference type="RuleBase" id="RU003968"/>
    </source>
</evidence>
<dbReference type="Pfam" id="PF00732">
    <property type="entry name" value="GMC_oxred_N"/>
    <property type="match status" value="1"/>
</dbReference>
<accession>A0A0A9WCM3</accession>
<dbReference type="PANTHER" id="PTHR11552:SF147">
    <property type="entry name" value="CHOLINE DEHYDROGENASE, MITOCHONDRIAL"/>
    <property type="match status" value="1"/>
</dbReference>
<evidence type="ECO:0000256" key="4">
    <source>
        <dbReference type="ARBA" id="ARBA00022827"/>
    </source>
</evidence>
<dbReference type="GO" id="GO:0050660">
    <property type="term" value="F:flavin adenine dinucleotide binding"/>
    <property type="evidence" value="ECO:0007669"/>
    <property type="project" value="InterPro"/>
</dbReference>
<dbReference type="InterPro" id="IPR036188">
    <property type="entry name" value="FAD/NAD-bd_sf"/>
</dbReference>
<organism evidence="8">
    <name type="scientific">Lygus hesperus</name>
    <name type="common">Western plant bug</name>
    <dbReference type="NCBI Taxonomy" id="30085"/>
    <lineage>
        <taxon>Eukaryota</taxon>
        <taxon>Metazoa</taxon>
        <taxon>Ecdysozoa</taxon>
        <taxon>Arthropoda</taxon>
        <taxon>Hexapoda</taxon>
        <taxon>Insecta</taxon>
        <taxon>Pterygota</taxon>
        <taxon>Neoptera</taxon>
        <taxon>Paraneoptera</taxon>
        <taxon>Hemiptera</taxon>
        <taxon>Heteroptera</taxon>
        <taxon>Panheteroptera</taxon>
        <taxon>Cimicomorpha</taxon>
        <taxon>Miridae</taxon>
        <taxon>Mirini</taxon>
        <taxon>Lygus</taxon>
    </lineage>
</organism>
<comment type="cofactor">
    <cofactor evidence="1">
        <name>FAD</name>
        <dbReference type="ChEBI" id="CHEBI:57692"/>
    </cofactor>
</comment>
<dbReference type="PROSITE" id="PS00623">
    <property type="entry name" value="GMC_OXRED_1"/>
    <property type="match status" value="1"/>
</dbReference>
<evidence type="ECO:0000256" key="6">
    <source>
        <dbReference type="SAM" id="SignalP"/>
    </source>
</evidence>
<evidence type="ECO:0000313" key="9">
    <source>
        <dbReference type="EMBL" id="JAG57199.1"/>
    </source>
</evidence>
<feature type="domain" description="Glucose-methanol-choline oxidoreductase N-terminal" evidence="7">
    <location>
        <begin position="178"/>
        <end position="201"/>
    </location>
</feature>
<keyword evidence="3 5" id="KW-0285">Flavoprotein</keyword>
<dbReference type="EMBL" id="GBRD01008622">
    <property type="protein sequence ID" value="JAG57199.1"/>
    <property type="molecule type" value="Transcribed_RNA"/>
</dbReference>
<dbReference type="InterPro" id="IPR012132">
    <property type="entry name" value="GMC_OxRdtase"/>
</dbReference>
<reference evidence="8" key="2">
    <citation type="submission" date="2014-07" db="EMBL/GenBank/DDBJ databases">
        <authorList>
            <person name="Hull J."/>
        </authorList>
    </citation>
    <scope>NUCLEOTIDE SEQUENCE</scope>
</reference>
<gene>
    <name evidence="8" type="primary">Gld_19</name>
    <name evidence="8" type="ORF">CM83_31141</name>
</gene>
<reference evidence="9" key="3">
    <citation type="submission" date="2014-09" db="EMBL/GenBank/DDBJ databases">
        <authorList>
            <person name="Magalhaes I.L.F."/>
            <person name="Oliveira U."/>
            <person name="Santos F.R."/>
            <person name="Vidigal T.H.D.A."/>
            <person name="Brescovit A.D."/>
            <person name="Santos A.J."/>
        </authorList>
    </citation>
    <scope>NUCLEOTIDE SEQUENCE</scope>
</reference>
<dbReference type="GO" id="GO:0016614">
    <property type="term" value="F:oxidoreductase activity, acting on CH-OH group of donors"/>
    <property type="evidence" value="ECO:0007669"/>
    <property type="project" value="InterPro"/>
</dbReference>
<evidence type="ECO:0000256" key="1">
    <source>
        <dbReference type="ARBA" id="ARBA00001974"/>
    </source>
</evidence>
<protein>
    <submittedName>
        <fullName evidence="8">Glucose dehydrogenase [acceptor]</fullName>
    </submittedName>
</protein>
<evidence type="ECO:0000259" key="7">
    <source>
        <dbReference type="PROSITE" id="PS00623"/>
    </source>
</evidence>
<dbReference type="Gene3D" id="3.50.50.60">
    <property type="entry name" value="FAD/NAD(P)-binding domain"/>
    <property type="match status" value="1"/>
</dbReference>